<dbReference type="OrthoDB" id="4963989at2"/>
<dbReference type="RefSeq" id="WP_108718608.1">
    <property type="nucleotide sequence ID" value="NZ_VENP01000089.1"/>
</dbReference>
<dbReference type="InterPro" id="IPR009839">
    <property type="entry name" value="SseB_N"/>
</dbReference>
<comment type="caution">
    <text evidence="2">The sequence shown here is derived from an EMBL/GenBank/DDBJ whole genome shotgun (WGS) entry which is preliminary data.</text>
</comment>
<organism evidence="2 3">
    <name type="scientific">Miniimonas arenae</name>
    <dbReference type="NCBI Taxonomy" id="676201"/>
    <lineage>
        <taxon>Bacteria</taxon>
        <taxon>Bacillati</taxon>
        <taxon>Actinomycetota</taxon>
        <taxon>Actinomycetes</taxon>
        <taxon>Micrococcales</taxon>
        <taxon>Beutenbergiaceae</taxon>
        <taxon>Miniimonas</taxon>
    </lineage>
</organism>
<evidence type="ECO:0000259" key="1">
    <source>
        <dbReference type="Pfam" id="PF07179"/>
    </source>
</evidence>
<keyword evidence="3" id="KW-1185">Reference proteome</keyword>
<accession>A0A5C5B9N4</accession>
<dbReference type="Pfam" id="PF07179">
    <property type="entry name" value="SseB"/>
    <property type="match status" value="1"/>
</dbReference>
<evidence type="ECO:0000313" key="3">
    <source>
        <dbReference type="Proteomes" id="UP000313849"/>
    </source>
</evidence>
<evidence type="ECO:0000313" key="2">
    <source>
        <dbReference type="EMBL" id="TNU72877.1"/>
    </source>
</evidence>
<sequence length="139" mass="14466">MAEPRRATPLEVAIRRATQGRVPTEVAVWSLYVATVFVLTPMTESGAPAPEGVQPLVLHREGKPFLAAFTHPDRVHPQFGEGRAVASLPGSVLLGAGAPEVGVVVNPATDIGFELPAEGLMAFRAVVQGPPPEEEGAAG</sequence>
<dbReference type="AlphaFoldDB" id="A0A5C5B9N4"/>
<feature type="domain" description="SseB protein N-terminal" evidence="1">
    <location>
        <begin position="10"/>
        <end position="120"/>
    </location>
</feature>
<reference evidence="2 3" key="1">
    <citation type="submission" date="2019-06" db="EMBL/GenBank/DDBJ databases">
        <title>Draft genome sequence of Miniimonas arenae KCTC 19750T isolated from sea sand.</title>
        <authorList>
            <person name="Park S.-J."/>
        </authorList>
    </citation>
    <scope>NUCLEOTIDE SEQUENCE [LARGE SCALE GENOMIC DNA]</scope>
    <source>
        <strain evidence="2 3">KCTC 19750</strain>
    </source>
</reference>
<name>A0A5C5B9N4_9MICO</name>
<gene>
    <name evidence="2" type="ORF">FH969_14365</name>
</gene>
<dbReference type="Proteomes" id="UP000313849">
    <property type="component" value="Unassembled WGS sequence"/>
</dbReference>
<proteinExistence type="predicted"/>
<dbReference type="EMBL" id="VENP01000089">
    <property type="protein sequence ID" value="TNU72877.1"/>
    <property type="molecule type" value="Genomic_DNA"/>
</dbReference>
<protein>
    <submittedName>
        <fullName evidence="2">SseB family protein</fullName>
    </submittedName>
</protein>